<organism evidence="1 2">
    <name type="scientific">Anatilimnocola aggregata</name>
    <dbReference type="NCBI Taxonomy" id="2528021"/>
    <lineage>
        <taxon>Bacteria</taxon>
        <taxon>Pseudomonadati</taxon>
        <taxon>Planctomycetota</taxon>
        <taxon>Planctomycetia</taxon>
        <taxon>Pirellulales</taxon>
        <taxon>Pirellulaceae</taxon>
        <taxon>Anatilimnocola</taxon>
    </lineage>
</organism>
<protein>
    <submittedName>
        <fullName evidence="1">Uncharacterized protein</fullName>
    </submittedName>
</protein>
<name>A0A517Y8Q6_9BACT</name>
<dbReference type="KEGG" id="aagg:ETAA8_16000"/>
<gene>
    <name evidence="1" type="ORF">ETAA8_16000</name>
</gene>
<dbReference type="RefSeq" id="WP_145087192.1">
    <property type="nucleotide sequence ID" value="NZ_CP036274.1"/>
</dbReference>
<dbReference type="EMBL" id="CP036274">
    <property type="protein sequence ID" value="QDU26522.1"/>
    <property type="molecule type" value="Genomic_DNA"/>
</dbReference>
<accession>A0A517Y8Q6</accession>
<reference evidence="1 2" key="1">
    <citation type="submission" date="2019-02" db="EMBL/GenBank/DDBJ databases">
        <title>Deep-cultivation of Planctomycetes and their phenomic and genomic characterization uncovers novel biology.</title>
        <authorList>
            <person name="Wiegand S."/>
            <person name="Jogler M."/>
            <person name="Boedeker C."/>
            <person name="Pinto D."/>
            <person name="Vollmers J."/>
            <person name="Rivas-Marin E."/>
            <person name="Kohn T."/>
            <person name="Peeters S.H."/>
            <person name="Heuer A."/>
            <person name="Rast P."/>
            <person name="Oberbeckmann S."/>
            <person name="Bunk B."/>
            <person name="Jeske O."/>
            <person name="Meyerdierks A."/>
            <person name="Storesund J.E."/>
            <person name="Kallscheuer N."/>
            <person name="Luecker S."/>
            <person name="Lage O.M."/>
            <person name="Pohl T."/>
            <person name="Merkel B.J."/>
            <person name="Hornburger P."/>
            <person name="Mueller R.-W."/>
            <person name="Bruemmer F."/>
            <person name="Labrenz M."/>
            <person name="Spormann A.M."/>
            <person name="Op den Camp H."/>
            <person name="Overmann J."/>
            <person name="Amann R."/>
            <person name="Jetten M.S.M."/>
            <person name="Mascher T."/>
            <person name="Medema M.H."/>
            <person name="Devos D.P."/>
            <person name="Kaster A.-K."/>
            <person name="Ovreas L."/>
            <person name="Rohde M."/>
            <person name="Galperin M.Y."/>
            <person name="Jogler C."/>
        </authorList>
    </citation>
    <scope>NUCLEOTIDE SEQUENCE [LARGE SCALE GENOMIC DNA]</scope>
    <source>
        <strain evidence="1 2">ETA_A8</strain>
    </source>
</reference>
<sequence>MWLAEIASMFRHIFNWPPSVNGLVDRYFQPGDRSTAKGFYQNWHDSRYLHVQLGDGLHDFSKDGFYAACWVVFLWPPFEADDYLVLATDAEKDTGSVAMCIATGQIVYEYSGSTVELAVSFTDFIQQLRAGGWSG</sequence>
<proteinExistence type="predicted"/>
<evidence type="ECO:0000313" key="1">
    <source>
        <dbReference type="EMBL" id="QDU26522.1"/>
    </source>
</evidence>
<keyword evidence="2" id="KW-1185">Reference proteome</keyword>
<evidence type="ECO:0000313" key="2">
    <source>
        <dbReference type="Proteomes" id="UP000315017"/>
    </source>
</evidence>
<dbReference type="Proteomes" id="UP000315017">
    <property type="component" value="Chromosome"/>
</dbReference>
<dbReference type="AlphaFoldDB" id="A0A517Y8Q6"/>